<accession>A0A0J6IN68</accession>
<evidence type="ECO:0000256" key="4">
    <source>
        <dbReference type="ARBA" id="ARBA00008655"/>
    </source>
</evidence>
<keyword evidence="9" id="KW-0594">Phospholipid biosynthesis</keyword>
<reference evidence="11 12" key="1">
    <citation type="submission" date="2015-02" db="EMBL/GenBank/DDBJ databases">
        <title>Pseudomonas helleri sp. nov. and Pseudomonas weihenstephanensis sp. nov., isolated from raw cows milk.</title>
        <authorList>
            <person name="von Neubeck M."/>
            <person name="Huptas C."/>
            <person name="Wenning M."/>
            <person name="Scherer S."/>
        </authorList>
    </citation>
    <scope>NUCLEOTIDE SEQUENCE [LARGE SCALE GENOMIC DNA]</scope>
    <source>
        <strain evidence="11 12">DSM 29166</strain>
    </source>
</reference>
<evidence type="ECO:0000256" key="9">
    <source>
        <dbReference type="RuleBase" id="RU361267"/>
    </source>
</evidence>
<dbReference type="GO" id="GO:0003841">
    <property type="term" value="F:1-acylglycerol-3-phosphate O-acyltransferase activity"/>
    <property type="evidence" value="ECO:0007669"/>
    <property type="project" value="UniProtKB-UniRule"/>
</dbReference>
<dbReference type="CDD" id="cd07989">
    <property type="entry name" value="LPLAT_AGPAT-like"/>
    <property type="match status" value="1"/>
</dbReference>
<comment type="caution">
    <text evidence="11">The sequence shown here is derived from an EMBL/GenBank/DDBJ whole genome shotgun (WGS) entry which is preliminary data.</text>
</comment>
<dbReference type="AlphaFoldDB" id="A0A0J6IN68"/>
<keyword evidence="7 9" id="KW-0808">Transferase</keyword>
<evidence type="ECO:0000256" key="5">
    <source>
        <dbReference type="ARBA" id="ARBA00013211"/>
    </source>
</evidence>
<evidence type="ECO:0000313" key="12">
    <source>
        <dbReference type="Proteomes" id="UP000036325"/>
    </source>
</evidence>
<dbReference type="GO" id="GO:0005886">
    <property type="term" value="C:plasma membrane"/>
    <property type="evidence" value="ECO:0007669"/>
    <property type="project" value="TreeGrafter"/>
</dbReference>
<evidence type="ECO:0000256" key="3">
    <source>
        <dbReference type="ARBA" id="ARBA00005189"/>
    </source>
</evidence>
<organism evidence="11 12">
    <name type="scientific">Pseudomonas weihenstephanensis</name>
    <dbReference type="NCBI Taxonomy" id="1608994"/>
    <lineage>
        <taxon>Bacteria</taxon>
        <taxon>Pseudomonadati</taxon>
        <taxon>Pseudomonadota</taxon>
        <taxon>Gammaproteobacteria</taxon>
        <taxon>Pseudomonadales</taxon>
        <taxon>Pseudomonadaceae</taxon>
        <taxon>Pseudomonas</taxon>
    </lineage>
</organism>
<dbReference type="RefSeq" id="WP_048362968.1">
    <property type="nucleotide sequence ID" value="NZ_JAAEBV010000001.1"/>
</dbReference>
<dbReference type="SUPFAM" id="SSF69593">
    <property type="entry name" value="Glycerol-3-phosphate (1)-acyltransferase"/>
    <property type="match status" value="1"/>
</dbReference>
<protein>
    <recommendedName>
        <fullName evidence="6 9">1-acyl-sn-glycerol-3-phosphate acyltransferase</fullName>
        <ecNumber evidence="5 9">2.3.1.51</ecNumber>
    </recommendedName>
</protein>
<comment type="pathway">
    <text evidence="3">Lipid metabolism.</text>
</comment>
<dbReference type="Proteomes" id="UP000036325">
    <property type="component" value="Unassembled WGS sequence"/>
</dbReference>
<keyword evidence="9" id="KW-0443">Lipid metabolism</keyword>
<dbReference type="InterPro" id="IPR002123">
    <property type="entry name" value="Plipid/glycerol_acylTrfase"/>
</dbReference>
<evidence type="ECO:0000256" key="1">
    <source>
        <dbReference type="ARBA" id="ARBA00001141"/>
    </source>
</evidence>
<dbReference type="InterPro" id="IPR004552">
    <property type="entry name" value="AGP_acyltrans"/>
</dbReference>
<dbReference type="PANTHER" id="PTHR10434">
    <property type="entry name" value="1-ACYL-SN-GLYCEROL-3-PHOSPHATE ACYLTRANSFERASE"/>
    <property type="match status" value="1"/>
</dbReference>
<dbReference type="GO" id="GO:0006654">
    <property type="term" value="P:phosphatidic acid biosynthetic process"/>
    <property type="evidence" value="ECO:0007669"/>
    <property type="project" value="TreeGrafter"/>
</dbReference>
<feature type="domain" description="Phospholipid/glycerol acyltransferase" evidence="10">
    <location>
        <begin position="68"/>
        <end position="183"/>
    </location>
</feature>
<sequence>MLLSFRMLLMSLHFMTAGVLGVLLGLCRPFNPDNSRLCARLYALPSRWILGYKLKTEVGPLMDKPQSCVIIANHQSNYDLFVFGNVVPRRTVCIGKKSLKWVPLFGQLFWLAGNVLIDRGNADKARKSMLTTTRTLQQKDTSIWVFPEGTRNLGKELLAFKKGAFQMAITAGVPIVPVCASTYSQHLKLNRWHSADILIRSLPAIPTVGLTLDDMPALMEQCREQMRACIEAMDREVLAGQKHATPTLTDSKGAASNPNV</sequence>
<keyword evidence="8 9" id="KW-0012">Acyltransferase</keyword>
<keyword evidence="9" id="KW-1208">Phospholipid metabolism</keyword>
<dbReference type="OrthoDB" id="5290997at2"/>
<keyword evidence="9" id="KW-0444">Lipid biosynthesis</keyword>
<dbReference type="STRING" id="1608994.TU86_03955"/>
<dbReference type="PATRIC" id="fig|1608994.3.peg.1363"/>
<gene>
    <name evidence="11" type="ORF">TU86_03955</name>
</gene>
<dbReference type="GO" id="GO:0016024">
    <property type="term" value="P:CDP-diacylglycerol biosynthetic process"/>
    <property type="evidence" value="ECO:0007669"/>
    <property type="project" value="UniProtKB-UniPathway"/>
</dbReference>
<evidence type="ECO:0000259" key="10">
    <source>
        <dbReference type="SMART" id="SM00563"/>
    </source>
</evidence>
<proteinExistence type="inferred from homology"/>
<dbReference type="Pfam" id="PF01553">
    <property type="entry name" value="Acyltransferase"/>
    <property type="match status" value="1"/>
</dbReference>
<comment type="similarity">
    <text evidence="4 9">Belongs to the 1-acyl-sn-glycerol-3-phosphate acyltransferase family.</text>
</comment>
<dbReference type="UniPathway" id="UPA00557">
    <property type="reaction ID" value="UER00613"/>
</dbReference>
<evidence type="ECO:0000256" key="6">
    <source>
        <dbReference type="ARBA" id="ARBA00016139"/>
    </source>
</evidence>
<comment type="catalytic activity">
    <reaction evidence="1 9">
        <text>a 1-acyl-sn-glycero-3-phosphate + an acyl-CoA = a 1,2-diacyl-sn-glycero-3-phosphate + CoA</text>
        <dbReference type="Rhea" id="RHEA:19709"/>
        <dbReference type="ChEBI" id="CHEBI:57287"/>
        <dbReference type="ChEBI" id="CHEBI:57970"/>
        <dbReference type="ChEBI" id="CHEBI:58342"/>
        <dbReference type="ChEBI" id="CHEBI:58608"/>
        <dbReference type="EC" id="2.3.1.51"/>
    </reaction>
</comment>
<evidence type="ECO:0000256" key="7">
    <source>
        <dbReference type="ARBA" id="ARBA00022679"/>
    </source>
</evidence>
<evidence type="ECO:0000256" key="2">
    <source>
        <dbReference type="ARBA" id="ARBA00004728"/>
    </source>
</evidence>
<name>A0A0J6IN68_9PSED</name>
<dbReference type="SMART" id="SM00563">
    <property type="entry name" value="PlsC"/>
    <property type="match status" value="1"/>
</dbReference>
<evidence type="ECO:0000313" key="11">
    <source>
        <dbReference type="EMBL" id="KMN15915.1"/>
    </source>
</evidence>
<evidence type="ECO:0000256" key="8">
    <source>
        <dbReference type="ARBA" id="ARBA00023315"/>
    </source>
</evidence>
<comment type="domain">
    <text evidence="9">The HXXXXD motif is essential for acyltransferase activity and may constitute the binding site for the phosphate moiety of the glycerol-3-phosphate.</text>
</comment>
<dbReference type="EMBL" id="JYLF01000001">
    <property type="protein sequence ID" value="KMN15915.1"/>
    <property type="molecule type" value="Genomic_DNA"/>
</dbReference>
<comment type="pathway">
    <text evidence="2">Phospholipid metabolism; CDP-diacylglycerol biosynthesis; CDP-diacylglycerol from sn-glycerol 3-phosphate: step 2/3.</text>
</comment>
<dbReference type="PANTHER" id="PTHR10434:SF11">
    <property type="entry name" value="1-ACYL-SN-GLYCEROL-3-PHOSPHATE ACYLTRANSFERASE"/>
    <property type="match status" value="1"/>
</dbReference>
<accession>A0A0J6J1V9</accession>
<dbReference type="NCBIfam" id="TIGR00530">
    <property type="entry name" value="AGP_acyltrn"/>
    <property type="match status" value="1"/>
</dbReference>
<dbReference type="EC" id="2.3.1.51" evidence="5 9"/>